<accession>A0A0V0IG00</accession>
<dbReference type="AlphaFoldDB" id="A0A0V0IG00"/>
<dbReference type="GO" id="GO:0003676">
    <property type="term" value="F:nucleic acid binding"/>
    <property type="evidence" value="ECO:0007669"/>
    <property type="project" value="InterPro"/>
</dbReference>
<dbReference type="EMBL" id="GEDG01006932">
    <property type="protein sequence ID" value="JAP31557.1"/>
    <property type="molecule type" value="Transcribed_RNA"/>
</dbReference>
<evidence type="ECO:0000313" key="2">
    <source>
        <dbReference type="EMBL" id="JAP31557.1"/>
    </source>
</evidence>
<dbReference type="Pfam" id="PF13966">
    <property type="entry name" value="zf-RVT"/>
    <property type="match status" value="1"/>
</dbReference>
<dbReference type="SUPFAM" id="SSF53098">
    <property type="entry name" value="Ribonuclease H-like"/>
    <property type="match status" value="1"/>
</dbReference>
<dbReference type="Gene3D" id="3.30.420.10">
    <property type="entry name" value="Ribonuclease H-like superfamily/Ribonuclease H"/>
    <property type="match status" value="1"/>
</dbReference>
<protein>
    <submittedName>
        <fullName evidence="2">Putative ovule protein</fullName>
    </submittedName>
</protein>
<feature type="domain" description="Reverse transcriptase zinc-binding" evidence="1">
    <location>
        <begin position="8"/>
        <end position="93"/>
    </location>
</feature>
<dbReference type="PANTHER" id="PTHR47723">
    <property type="entry name" value="OS05G0353850 PROTEIN"/>
    <property type="match status" value="1"/>
</dbReference>
<evidence type="ECO:0000259" key="1">
    <source>
        <dbReference type="Pfam" id="PF13966"/>
    </source>
</evidence>
<dbReference type="InterPro" id="IPR012337">
    <property type="entry name" value="RNaseH-like_sf"/>
</dbReference>
<name>A0A0V0IG00_SOLCH</name>
<sequence>MLDTLGIFSTKSAWNYIRHREEPNKIYRWIWTKGVPFKMAFLMWRLWKFKIPVDDKMRRWGIHGPSRCWCCDQPEQETMTHVFLKSVCANKIWSYFCSFAGINIAGLSLRETIMKWWDTSGKAVMRPYYRALPSFVIWELWQRRNRKKHEGKNLSAQRGIHNITRHMHMLVNVRRPNMKCSVSWSDMLKELEEYCPELTTKLIKWECPPSGWCKYNTDGASRGNPGQSSYAFCLRNDKGDMIYVEAATIQSSTSTEAEAKAI</sequence>
<dbReference type="InterPro" id="IPR053151">
    <property type="entry name" value="RNase_H-like"/>
</dbReference>
<organism evidence="2">
    <name type="scientific">Solanum chacoense</name>
    <name type="common">Chaco potato</name>
    <dbReference type="NCBI Taxonomy" id="4108"/>
    <lineage>
        <taxon>Eukaryota</taxon>
        <taxon>Viridiplantae</taxon>
        <taxon>Streptophyta</taxon>
        <taxon>Embryophyta</taxon>
        <taxon>Tracheophyta</taxon>
        <taxon>Spermatophyta</taxon>
        <taxon>Magnoliopsida</taxon>
        <taxon>eudicotyledons</taxon>
        <taxon>Gunneridae</taxon>
        <taxon>Pentapetalae</taxon>
        <taxon>asterids</taxon>
        <taxon>lamiids</taxon>
        <taxon>Solanales</taxon>
        <taxon>Solanaceae</taxon>
        <taxon>Solanoideae</taxon>
        <taxon>Solaneae</taxon>
        <taxon>Solanum</taxon>
    </lineage>
</organism>
<proteinExistence type="predicted"/>
<dbReference type="InterPro" id="IPR026960">
    <property type="entry name" value="RVT-Znf"/>
</dbReference>
<dbReference type="PANTHER" id="PTHR47723:SF24">
    <property type="entry name" value="RNASE H TYPE-1 DOMAIN-CONTAINING PROTEIN"/>
    <property type="match status" value="1"/>
</dbReference>
<reference evidence="2" key="1">
    <citation type="submission" date="2015-12" db="EMBL/GenBank/DDBJ databases">
        <title>Gene expression during late stages of embryo sac development: a critical building block for successful pollen-pistil interactions.</title>
        <authorList>
            <person name="Liu Y."/>
            <person name="Joly V."/>
            <person name="Sabar M."/>
            <person name="Matton D.P."/>
        </authorList>
    </citation>
    <scope>NUCLEOTIDE SEQUENCE</scope>
</reference>
<dbReference type="InterPro" id="IPR036397">
    <property type="entry name" value="RNaseH_sf"/>
</dbReference>